<dbReference type="AlphaFoldDB" id="A0AAJ4GH73"/>
<protein>
    <recommendedName>
        <fullName evidence="2">Zinc-ribbon domain-containing protein</fullName>
    </recommendedName>
</protein>
<reference evidence="3 4" key="1">
    <citation type="submission" date="2020-04" db="EMBL/GenBank/DDBJ databases">
        <title>Novel strain L. Fermentum HFD1 producer antibacterial peptides.</title>
        <authorList>
            <person name="Ozhegov G.D."/>
            <person name="Pavlova A.S."/>
            <person name="Zhuravleva D.E."/>
            <person name="Gogoleva N.V."/>
            <person name="Shagimardanova E.I."/>
            <person name="Markelova M.I."/>
            <person name="Yarullina D.R."/>
            <person name="Kayumov A.R."/>
        </authorList>
    </citation>
    <scope>NUCLEOTIDE SEQUENCE [LARGE SCALE GENOMIC DNA]</scope>
    <source>
        <strain evidence="3 4">HFD1</strain>
    </source>
</reference>
<proteinExistence type="predicted"/>
<keyword evidence="1" id="KW-1133">Transmembrane helix</keyword>
<feature type="transmembrane region" description="Helical" evidence="1">
    <location>
        <begin position="87"/>
        <end position="107"/>
    </location>
</feature>
<gene>
    <name evidence="3" type="ORF">HCY95_01433</name>
</gene>
<dbReference type="InterPro" id="IPR026870">
    <property type="entry name" value="Zinc_ribbon_dom"/>
</dbReference>
<feature type="transmembrane region" description="Helical" evidence="1">
    <location>
        <begin position="56"/>
        <end position="75"/>
    </location>
</feature>
<evidence type="ECO:0000313" key="3">
    <source>
        <dbReference type="EMBL" id="QIX58994.1"/>
    </source>
</evidence>
<dbReference type="Pfam" id="PF13240">
    <property type="entry name" value="Zn_Ribbon_1"/>
    <property type="match status" value="1"/>
</dbReference>
<evidence type="ECO:0000256" key="1">
    <source>
        <dbReference type="SAM" id="Phobius"/>
    </source>
</evidence>
<keyword evidence="1" id="KW-0472">Membrane</keyword>
<dbReference type="EMBL" id="CP050919">
    <property type="protein sequence ID" value="QIX58994.1"/>
    <property type="molecule type" value="Genomic_DNA"/>
</dbReference>
<organism evidence="3 4">
    <name type="scientific">Limosilactobacillus fermentum</name>
    <name type="common">Lactobacillus fermentum</name>
    <dbReference type="NCBI Taxonomy" id="1613"/>
    <lineage>
        <taxon>Bacteria</taxon>
        <taxon>Bacillati</taxon>
        <taxon>Bacillota</taxon>
        <taxon>Bacilli</taxon>
        <taxon>Lactobacillales</taxon>
        <taxon>Lactobacillaceae</taxon>
        <taxon>Limosilactobacillus</taxon>
    </lineage>
</organism>
<dbReference type="Proteomes" id="UP000503169">
    <property type="component" value="Chromosome"/>
</dbReference>
<sequence length="110" mass="12383">MNNQSNVTPQNGNLQYKFCQNCGAKIDVKAVVCPKCGVPVNGNNAESNSEDRNNGWWNLLGFFFPIVGWILWAVWHKEYPKRAHGICVWSWVSFGISFVIGFVNGFLSTL</sequence>
<dbReference type="RefSeq" id="WP_168183564.1">
    <property type="nucleotide sequence ID" value="NZ_CP050919.1"/>
</dbReference>
<feature type="domain" description="Zinc-ribbon" evidence="2">
    <location>
        <begin position="18"/>
        <end position="37"/>
    </location>
</feature>
<evidence type="ECO:0000313" key="4">
    <source>
        <dbReference type="Proteomes" id="UP000503169"/>
    </source>
</evidence>
<accession>A0AAJ4GH73</accession>
<name>A0AAJ4GH73_LIMFE</name>
<keyword evidence="1" id="KW-0812">Transmembrane</keyword>
<evidence type="ECO:0000259" key="2">
    <source>
        <dbReference type="Pfam" id="PF13240"/>
    </source>
</evidence>